<dbReference type="EMBL" id="JARJLM010000099">
    <property type="protein sequence ID" value="MDF3832471.1"/>
    <property type="molecule type" value="Genomic_DNA"/>
</dbReference>
<sequence>MLVRYTLLGCVENVVGWSFYESVSLFIYGRVVIGDISCSMRADARTSRVRRRGQRLRGAAHALQIRALRAARGNARGRVIGLVGQSNQILSAWIMPGSSAPFTRP</sequence>
<protein>
    <submittedName>
        <fullName evidence="1">Uncharacterized protein</fullName>
    </submittedName>
</protein>
<evidence type="ECO:0000313" key="2">
    <source>
        <dbReference type="Proteomes" id="UP001216674"/>
    </source>
</evidence>
<organism evidence="1 2">
    <name type="scientific">Cupriavidus basilensis</name>
    <dbReference type="NCBI Taxonomy" id="68895"/>
    <lineage>
        <taxon>Bacteria</taxon>
        <taxon>Pseudomonadati</taxon>
        <taxon>Pseudomonadota</taxon>
        <taxon>Betaproteobacteria</taxon>
        <taxon>Burkholderiales</taxon>
        <taxon>Burkholderiaceae</taxon>
        <taxon>Cupriavidus</taxon>
    </lineage>
</organism>
<dbReference type="Proteomes" id="UP001216674">
    <property type="component" value="Unassembled WGS sequence"/>
</dbReference>
<proteinExistence type="predicted"/>
<accession>A0ABT6AIP5</accession>
<keyword evidence="2" id="KW-1185">Reference proteome</keyword>
<name>A0ABT6AIP5_9BURK</name>
<reference evidence="1 2" key="1">
    <citation type="submission" date="2023-03" db="EMBL/GenBank/DDBJ databases">
        <title>Draft assemblies of triclosan tolerant bacteria isolated from returned activated sludge.</title>
        <authorList>
            <person name="Van Hamelsveld S."/>
        </authorList>
    </citation>
    <scope>NUCLEOTIDE SEQUENCE [LARGE SCALE GENOMIC DNA]</scope>
    <source>
        <strain evidence="1 2">GW210010_S58</strain>
    </source>
</reference>
<gene>
    <name evidence="1" type="ORF">P3W85_05865</name>
</gene>
<comment type="caution">
    <text evidence="1">The sequence shown here is derived from an EMBL/GenBank/DDBJ whole genome shotgun (WGS) entry which is preliminary data.</text>
</comment>
<evidence type="ECO:0000313" key="1">
    <source>
        <dbReference type="EMBL" id="MDF3832471.1"/>
    </source>
</evidence>
<dbReference type="RefSeq" id="WP_276264079.1">
    <property type="nucleotide sequence ID" value="NZ_JARJLM010000099.1"/>
</dbReference>